<reference evidence="1 2" key="1">
    <citation type="submission" date="2021-07" db="EMBL/GenBank/DDBJ databases">
        <title>Characterization of Violacein-producing bacteria and related species.</title>
        <authorList>
            <person name="Wilson H.S."/>
            <person name="De Leon M.E."/>
        </authorList>
    </citation>
    <scope>NUCLEOTIDE SEQUENCE [LARGE SCALE GENOMIC DNA]</scope>
    <source>
        <strain evidence="1 2">HSC-2F05</strain>
    </source>
</reference>
<protein>
    <submittedName>
        <fullName evidence="1">Uncharacterized protein</fullName>
    </submittedName>
</protein>
<sequence length="275" mass="30210">MQHAWSGRRMECQGGMHARVCFSDIDGDDMEAGAAGAADSQTTAASGEAAPKKARAFRHFAGEYVMIVLSIVTALGLENGVRQFNQAREAREAARNLDAEIAVNLAEMRAVVAHSDGEVKRLRRLQEILLADIKAGVGDEAAIQHVMHASGERFTVSLRTPSLQREAWDVAVANQALSFMSQEQLQRYARQYANMRDIQAMMLGAGGSFIDRPQLSNVMSNLEMSDITARELYRVLAQMSFVHESNSKNMRTLEKLLVGEQQRGLKQAGPKESSA</sequence>
<proteinExistence type="predicted"/>
<organism evidence="1 2">
    <name type="scientific">Massilia hydrophila</name>
    <dbReference type="NCBI Taxonomy" id="3044279"/>
    <lineage>
        <taxon>Bacteria</taxon>
        <taxon>Pseudomonadati</taxon>
        <taxon>Pseudomonadota</taxon>
        <taxon>Betaproteobacteria</taxon>
        <taxon>Burkholderiales</taxon>
        <taxon>Oxalobacteraceae</taxon>
        <taxon>Telluria group</taxon>
        <taxon>Massilia</taxon>
    </lineage>
</organism>
<dbReference type="Proteomes" id="UP001198602">
    <property type="component" value="Unassembled WGS sequence"/>
</dbReference>
<evidence type="ECO:0000313" key="2">
    <source>
        <dbReference type="Proteomes" id="UP001198602"/>
    </source>
</evidence>
<dbReference type="EMBL" id="JAHYBX010000005">
    <property type="protein sequence ID" value="MCA1857061.1"/>
    <property type="molecule type" value="Genomic_DNA"/>
</dbReference>
<evidence type="ECO:0000313" key="1">
    <source>
        <dbReference type="EMBL" id="MCA1857061.1"/>
    </source>
</evidence>
<keyword evidence="2" id="KW-1185">Reference proteome</keyword>
<accession>A0ABS7YDQ5</accession>
<comment type="caution">
    <text evidence="1">The sequence shown here is derived from an EMBL/GenBank/DDBJ whole genome shotgun (WGS) entry which is preliminary data.</text>
</comment>
<name>A0ABS7YDQ5_9BURK</name>
<gene>
    <name evidence="1" type="ORF">LE190_14155</name>
</gene>